<protein>
    <recommendedName>
        <fullName evidence="1">Cyclin C-terminal domain-containing protein</fullName>
    </recommendedName>
</protein>
<dbReference type="Gene3D" id="1.10.472.10">
    <property type="entry name" value="Cyclin-like"/>
    <property type="match status" value="1"/>
</dbReference>
<dbReference type="AlphaFoldDB" id="A0A9R1UDQ3"/>
<dbReference type="InterPro" id="IPR004367">
    <property type="entry name" value="Cyclin_C-dom"/>
</dbReference>
<keyword evidence="3" id="KW-1185">Reference proteome</keyword>
<organism evidence="2 3">
    <name type="scientific">Lactuca sativa</name>
    <name type="common">Garden lettuce</name>
    <dbReference type="NCBI Taxonomy" id="4236"/>
    <lineage>
        <taxon>Eukaryota</taxon>
        <taxon>Viridiplantae</taxon>
        <taxon>Streptophyta</taxon>
        <taxon>Embryophyta</taxon>
        <taxon>Tracheophyta</taxon>
        <taxon>Spermatophyta</taxon>
        <taxon>Magnoliopsida</taxon>
        <taxon>eudicotyledons</taxon>
        <taxon>Gunneridae</taxon>
        <taxon>Pentapetalae</taxon>
        <taxon>asterids</taxon>
        <taxon>campanulids</taxon>
        <taxon>Asterales</taxon>
        <taxon>Asteraceae</taxon>
        <taxon>Cichorioideae</taxon>
        <taxon>Cichorieae</taxon>
        <taxon>Lactucinae</taxon>
        <taxon>Lactuca</taxon>
    </lineage>
</organism>
<feature type="domain" description="Cyclin C-terminal" evidence="1">
    <location>
        <begin position="99"/>
        <end position="159"/>
    </location>
</feature>
<accession>A0A9R1UDQ3</accession>
<comment type="caution">
    <text evidence="2">The sequence shown here is derived from an EMBL/GenBank/DDBJ whole genome shotgun (WGS) entry which is preliminary data.</text>
</comment>
<dbReference type="EMBL" id="NBSK02000009">
    <property type="protein sequence ID" value="KAJ0185217.1"/>
    <property type="molecule type" value="Genomic_DNA"/>
</dbReference>
<sequence>MNSLVFLSFLKLKKSISLFSWTCKYVSISLSISITSNLYECTPTVEGSKYVFESKTIMRMELLVLLSLQWKMNPVTLLAIFDYTMRRLGLITHRLHSEFMNRCARIALAVVNGNLLKTLHKLNHIVMNQRIANSRSLVYLPSVMAAAIMFLVFKVIDPDNSLDFQIHPLINYRNTCSHSTPNIT</sequence>
<evidence type="ECO:0000313" key="2">
    <source>
        <dbReference type="EMBL" id="KAJ0185217.1"/>
    </source>
</evidence>
<dbReference type="Pfam" id="PF02984">
    <property type="entry name" value="Cyclin_C"/>
    <property type="match status" value="1"/>
</dbReference>
<reference evidence="2 3" key="1">
    <citation type="journal article" date="2017" name="Nat. Commun.">
        <title>Genome assembly with in vitro proximity ligation data and whole-genome triplication in lettuce.</title>
        <authorList>
            <person name="Reyes-Chin-Wo S."/>
            <person name="Wang Z."/>
            <person name="Yang X."/>
            <person name="Kozik A."/>
            <person name="Arikit S."/>
            <person name="Song C."/>
            <person name="Xia L."/>
            <person name="Froenicke L."/>
            <person name="Lavelle D.O."/>
            <person name="Truco M.J."/>
            <person name="Xia R."/>
            <person name="Zhu S."/>
            <person name="Xu C."/>
            <person name="Xu H."/>
            <person name="Xu X."/>
            <person name="Cox K."/>
            <person name="Korf I."/>
            <person name="Meyers B.C."/>
            <person name="Michelmore R.W."/>
        </authorList>
    </citation>
    <scope>NUCLEOTIDE SEQUENCE [LARGE SCALE GENOMIC DNA]</scope>
    <source>
        <strain evidence="3">cv. Salinas</strain>
        <tissue evidence="2">Seedlings</tissue>
    </source>
</reference>
<gene>
    <name evidence="2" type="ORF">LSAT_V11C900460770</name>
</gene>
<evidence type="ECO:0000259" key="1">
    <source>
        <dbReference type="Pfam" id="PF02984"/>
    </source>
</evidence>
<name>A0A9R1UDQ3_LACSA</name>
<dbReference type="Proteomes" id="UP000235145">
    <property type="component" value="Unassembled WGS sequence"/>
</dbReference>
<evidence type="ECO:0000313" key="3">
    <source>
        <dbReference type="Proteomes" id="UP000235145"/>
    </source>
</evidence>
<proteinExistence type="predicted"/>